<evidence type="ECO:0000256" key="5">
    <source>
        <dbReference type="ARBA" id="ARBA00022917"/>
    </source>
</evidence>
<feature type="compositionally biased region" description="Basic and acidic residues" evidence="7">
    <location>
        <begin position="822"/>
        <end position="934"/>
    </location>
</feature>
<evidence type="ECO:0000256" key="4">
    <source>
        <dbReference type="ARBA" id="ARBA00022884"/>
    </source>
</evidence>
<dbReference type="GO" id="GO:0003743">
    <property type="term" value="F:translation initiation factor activity"/>
    <property type="evidence" value="ECO:0007669"/>
    <property type="project" value="UniProtKB-UniRule"/>
</dbReference>
<dbReference type="EnsemblMetazoa" id="SMAR000837-RA">
    <property type="protein sequence ID" value="SMAR000837-PA"/>
    <property type="gene ID" value="SMAR000837"/>
</dbReference>
<dbReference type="STRING" id="126957.T1IIY3"/>
<dbReference type="GO" id="GO:0033290">
    <property type="term" value="C:eukaryotic 48S preinitiation complex"/>
    <property type="evidence" value="ECO:0007669"/>
    <property type="project" value="UniProtKB-UniRule"/>
</dbReference>
<reference evidence="9" key="2">
    <citation type="submission" date="2015-02" db="UniProtKB">
        <authorList>
            <consortium name="EnsemblMetazoa"/>
        </authorList>
    </citation>
    <scope>IDENTIFICATION</scope>
</reference>
<dbReference type="InterPro" id="IPR027512">
    <property type="entry name" value="EIF3A"/>
</dbReference>
<dbReference type="PANTHER" id="PTHR14005">
    <property type="entry name" value="EUKARYOTIC TRANSLATION INITIATION FACTOR 3, THETA SUBUNIT"/>
    <property type="match status" value="1"/>
</dbReference>
<dbReference type="HOGENOM" id="CLU_002096_1_1_1"/>
<dbReference type="InterPro" id="IPR054711">
    <property type="entry name" value="eIF3a_PCI_TPR-like"/>
</dbReference>
<dbReference type="Pfam" id="PF01399">
    <property type="entry name" value="PCI"/>
    <property type="match status" value="1"/>
</dbReference>
<comment type="subunit">
    <text evidence="6">Component of the eukaryotic translation initiation factor 3 (eIF-3) complex.</text>
</comment>
<dbReference type="Gene3D" id="1.25.40.860">
    <property type="match status" value="2"/>
</dbReference>
<evidence type="ECO:0000313" key="9">
    <source>
        <dbReference type="EnsemblMetazoa" id="SMAR000837-PA"/>
    </source>
</evidence>
<dbReference type="GO" id="GO:0071541">
    <property type="term" value="C:eukaryotic translation initiation factor 3 complex, eIF3m"/>
    <property type="evidence" value="ECO:0007669"/>
    <property type="project" value="TreeGrafter"/>
</dbReference>
<dbReference type="InterPro" id="IPR000717">
    <property type="entry name" value="PCI_dom"/>
</dbReference>
<evidence type="ECO:0000256" key="2">
    <source>
        <dbReference type="ARBA" id="ARBA00022490"/>
    </source>
</evidence>
<dbReference type="AlphaFoldDB" id="T1IIY3"/>
<keyword evidence="5 6" id="KW-0648">Protein biosynthesis</keyword>
<dbReference type="OMA" id="EHITNKR"/>
<feature type="domain" description="PCI" evidence="8">
    <location>
        <begin position="355"/>
        <end position="537"/>
    </location>
</feature>
<sequence length="1278" mass="153219">MYPQLPSKDDATVRWDIDHAYLPVYHLPLLTHAAIARPYNMPTYFQRPENALKRANEFIDVGKKQRALDALYDVIKSKKHRTWQKIHEPIMNKYLELCVELKKSHVAKEGLFQYRNICQQVNIKSLEDVVRGYLQLAEDKTELARDESQQAVIDIDDLDNLLTPESLLLSAVSGEDAQDRTDRVVLTPWVKFLWESYRQCLELLRNNSRVERLYHDIAQQAFKFCLKYNRKTEFRKLCDNLRTHLSHIHKHQNQQTAINLNNPESQGMHLETRLCQLDSGIQMELWQEAYKAIEDIHGLMNLSKKPPKPQLMANYYHKLALVFWKAGNYLFHASALFRLFHLSREMKKNLTNEEVQRMASRVLLATLAVPIPPARNDIDKYLEVDETTMDKQRRLATLLGLSNPPNRSNLIKDLVRFTVIQHVGLQLQDLYRWLEVEFHPLKLSVRIQQCFDFIEKNDDWAELKQYIVPLQDVTLTRLLKQVSQVYQTIRFSRLLELAPFADAFHLERVVVDAAKNNDLQVRIDHRTKCLEFGMDLCVAQREDLPEGPNLQAMPSEQIRNQLVTMSSVLFRSIALIEPTKRKLERETIRQAKVAEYHRTASTKHLRVLARRQIIEERKELLENLNIQREEEERRVLEEQRKKQLLLEEERLQREADERERQRRMEEHKEIKRKHVKDKIEQLKKTGCVKFFQEMDEEELENLDADEIMAKQVEQLDRERKELQAKLKSQEKKVDYLERAKRLEEIPLLQNALELKRIKARQLWDQQEQERIKQLIEDRKTALQHCERLSRLKTDKEEFIEKLRAARASIHKAKLQEFETRLEAEKQKRSKQRKEERKRERRIRYEQEKAEEEERKIEEEKRQRIEEEEKAREAKKAAEAAAYEARKQELDRQAAKQKAREKEIEERRRQQEEEQLNKGREARRGDGIRARDEVRGGGGGGLSSKADEGDWRRKEDKGEKVPAWKPRESTTTYWQQKDKESVDKWKPTNDERRIDESRNDDRRMDDRRNDERRIDDRRNDDRRIDDRRNDDRRIDDRRTDDRRIDDRRADDRRIDDRRADDRRIDDRRSDDRRIDEGRSNRDSRDGDNWRSHDQVVQDEEPASRDDDDRFRRDTRDIREERRRFVPTRRGRDDLGPSRVDRSRADEQMTWRRQDDQRGDDRRVTPKDDNRFDDGPRFDRDREFRDKSPERGADRNREKYQPPRGQWNDDKRRRDPGPRDNKDRDSGAKDWGALRRGADERKSREETEAKRPPVEKIIRKAEPIKKREGPDEEGWTTVHR</sequence>
<protein>
    <recommendedName>
        <fullName evidence="6">Eukaryotic translation initiation factor 3 subunit A</fullName>
        <shortName evidence="6">eIF3a</shortName>
    </recommendedName>
    <alternativeName>
        <fullName evidence="6">Eukaryotic translation initiation factor 3 subunit 10</fullName>
    </alternativeName>
</protein>
<dbReference type="GO" id="GO:0003729">
    <property type="term" value="F:mRNA binding"/>
    <property type="evidence" value="ECO:0007669"/>
    <property type="project" value="TreeGrafter"/>
</dbReference>
<evidence type="ECO:0000256" key="7">
    <source>
        <dbReference type="SAM" id="MobiDB-lite"/>
    </source>
</evidence>
<name>T1IIY3_STRMM</name>
<dbReference type="GO" id="GO:0071540">
    <property type="term" value="C:eukaryotic translation initiation factor 3 complex, eIF3e"/>
    <property type="evidence" value="ECO:0007669"/>
    <property type="project" value="TreeGrafter"/>
</dbReference>
<feature type="compositionally biased region" description="Basic and acidic residues" evidence="7">
    <location>
        <begin position="975"/>
        <end position="1267"/>
    </location>
</feature>
<dbReference type="eggNOG" id="KOG2072">
    <property type="taxonomic scope" value="Eukaryota"/>
</dbReference>
<dbReference type="SMART" id="SM00088">
    <property type="entry name" value="PINT"/>
    <property type="match status" value="1"/>
</dbReference>
<dbReference type="GO" id="GO:0002188">
    <property type="term" value="P:translation reinitiation"/>
    <property type="evidence" value="ECO:0007669"/>
    <property type="project" value="TreeGrafter"/>
</dbReference>
<dbReference type="GO" id="GO:0016282">
    <property type="term" value="C:eukaryotic 43S preinitiation complex"/>
    <property type="evidence" value="ECO:0007669"/>
    <property type="project" value="UniProtKB-UniRule"/>
</dbReference>
<dbReference type="PROSITE" id="PS50250">
    <property type="entry name" value="PCI"/>
    <property type="match status" value="1"/>
</dbReference>
<feature type="region of interest" description="Disordered" evidence="7">
    <location>
        <begin position="822"/>
        <end position="1278"/>
    </location>
</feature>
<proteinExistence type="inferred from homology"/>
<keyword evidence="3 6" id="KW-0396">Initiation factor</keyword>
<evidence type="ECO:0000256" key="3">
    <source>
        <dbReference type="ARBA" id="ARBA00022540"/>
    </source>
</evidence>
<organism evidence="9 10">
    <name type="scientific">Strigamia maritima</name>
    <name type="common">European centipede</name>
    <name type="synonym">Geophilus maritimus</name>
    <dbReference type="NCBI Taxonomy" id="126957"/>
    <lineage>
        <taxon>Eukaryota</taxon>
        <taxon>Metazoa</taxon>
        <taxon>Ecdysozoa</taxon>
        <taxon>Arthropoda</taxon>
        <taxon>Myriapoda</taxon>
        <taxon>Chilopoda</taxon>
        <taxon>Pleurostigmophora</taxon>
        <taxon>Geophilomorpha</taxon>
        <taxon>Linotaeniidae</taxon>
        <taxon>Strigamia</taxon>
    </lineage>
</organism>
<dbReference type="FunFam" id="4.10.860.10:FF:000001">
    <property type="entry name" value="Eukaryotic translation initiation factor 3 subunit A"/>
    <property type="match status" value="1"/>
</dbReference>
<dbReference type="GO" id="GO:0001732">
    <property type="term" value="P:formation of cytoplasmic translation initiation complex"/>
    <property type="evidence" value="ECO:0007669"/>
    <property type="project" value="UniProtKB-UniRule"/>
</dbReference>
<keyword evidence="10" id="KW-1185">Reference proteome</keyword>
<accession>T1IIY3</accession>
<dbReference type="PhylomeDB" id="T1IIY3"/>
<dbReference type="FunFam" id="1.25.40.860:FF:000001">
    <property type="entry name" value="Eukaryotic translation initiation factor 3 subunit A"/>
    <property type="match status" value="1"/>
</dbReference>
<evidence type="ECO:0000256" key="6">
    <source>
        <dbReference type="HAMAP-Rule" id="MF_03000"/>
    </source>
</evidence>
<comment type="function">
    <text evidence="6">RNA-binding component of the eukaryotic translation initiation factor 3 (eIF-3) complex, which is involved in protein synthesis of a specialized repertoire of mRNAs and, together with other initiation factors, stimulates binding of mRNA and methionyl-tRNAi to the 40S ribosome. The eIF-3 complex specifically targets and initiates translation of a subset of mRNAs involved in cell proliferation.</text>
</comment>
<keyword evidence="6" id="KW-0175">Coiled coil</keyword>
<dbReference type="PANTHER" id="PTHR14005:SF0">
    <property type="entry name" value="EUKARYOTIC TRANSLATION INITIATION FACTOR 3 SUBUNIT A"/>
    <property type="match status" value="1"/>
</dbReference>
<comment type="similarity">
    <text evidence="6">Belongs to the eIF-3 subunit A family.</text>
</comment>
<comment type="subcellular location">
    <subcellularLocation>
        <location evidence="1 6">Cytoplasm</location>
    </subcellularLocation>
</comment>
<evidence type="ECO:0000259" key="8">
    <source>
        <dbReference type="PROSITE" id="PS50250"/>
    </source>
</evidence>
<feature type="compositionally biased region" description="Basic and acidic residues" evidence="7">
    <location>
        <begin position="944"/>
        <end position="967"/>
    </location>
</feature>
<dbReference type="EMBL" id="JH430212">
    <property type="status" value="NOT_ANNOTATED_CDS"/>
    <property type="molecule type" value="Genomic_DNA"/>
</dbReference>
<dbReference type="HAMAP" id="MF_03000">
    <property type="entry name" value="eIF3a"/>
    <property type="match status" value="1"/>
</dbReference>
<reference evidence="10" key="1">
    <citation type="submission" date="2011-05" db="EMBL/GenBank/DDBJ databases">
        <authorList>
            <person name="Richards S.R."/>
            <person name="Qu J."/>
            <person name="Jiang H."/>
            <person name="Jhangiani S.N."/>
            <person name="Agravi P."/>
            <person name="Goodspeed R."/>
            <person name="Gross S."/>
            <person name="Mandapat C."/>
            <person name="Jackson L."/>
            <person name="Mathew T."/>
            <person name="Pu L."/>
            <person name="Thornton R."/>
            <person name="Saada N."/>
            <person name="Wilczek-Boney K.B."/>
            <person name="Lee S."/>
            <person name="Kovar C."/>
            <person name="Wu Y."/>
            <person name="Scherer S.E."/>
            <person name="Worley K.C."/>
            <person name="Muzny D.M."/>
            <person name="Gibbs R."/>
        </authorList>
    </citation>
    <scope>NUCLEOTIDE SEQUENCE</scope>
    <source>
        <strain evidence="10">Brora</strain>
    </source>
</reference>
<feature type="coiled-coil region" evidence="6">
    <location>
        <begin position="705"/>
        <end position="739"/>
    </location>
</feature>
<dbReference type="Gene3D" id="4.10.860.10">
    <property type="entry name" value="UVR domain"/>
    <property type="match status" value="1"/>
</dbReference>
<dbReference type="Proteomes" id="UP000014500">
    <property type="component" value="Unassembled WGS sequence"/>
</dbReference>
<evidence type="ECO:0000256" key="1">
    <source>
        <dbReference type="ARBA" id="ARBA00004496"/>
    </source>
</evidence>
<evidence type="ECO:0000313" key="10">
    <source>
        <dbReference type="Proteomes" id="UP000014500"/>
    </source>
</evidence>
<dbReference type="Pfam" id="PF22591">
    <property type="entry name" value="eIF3a_PCI_TPR-like"/>
    <property type="match status" value="1"/>
</dbReference>
<dbReference type="FunFam" id="1.25.40.860:FF:000007">
    <property type="entry name" value="Eukaryotic translation initiation factor 3 subunit A"/>
    <property type="match status" value="1"/>
</dbReference>
<dbReference type="GO" id="GO:0043614">
    <property type="term" value="C:multi-eIF complex"/>
    <property type="evidence" value="ECO:0007669"/>
    <property type="project" value="TreeGrafter"/>
</dbReference>
<keyword evidence="4 6" id="KW-0694">RNA-binding</keyword>
<keyword evidence="2 6" id="KW-0963">Cytoplasm</keyword>
<feature type="coiled-coil region" evidence="6">
    <location>
        <begin position="610"/>
        <end position="668"/>
    </location>
</feature>